<feature type="transmembrane region" description="Helical" evidence="7">
    <location>
        <begin position="266"/>
        <end position="284"/>
    </location>
</feature>
<dbReference type="SUPFAM" id="SSF103473">
    <property type="entry name" value="MFS general substrate transporter"/>
    <property type="match status" value="1"/>
</dbReference>
<dbReference type="InterPro" id="IPR036259">
    <property type="entry name" value="MFS_trans_sf"/>
</dbReference>
<evidence type="ECO:0000256" key="4">
    <source>
        <dbReference type="ARBA" id="ARBA00022692"/>
    </source>
</evidence>
<dbReference type="PANTHER" id="PTHR23513:SF11">
    <property type="entry name" value="STAPHYLOFERRIN A TRANSPORTER"/>
    <property type="match status" value="1"/>
</dbReference>
<evidence type="ECO:0000256" key="1">
    <source>
        <dbReference type="ARBA" id="ARBA00004651"/>
    </source>
</evidence>
<dbReference type="RefSeq" id="WP_041047557.1">
    <property type="nucleotide sequence ID" value="NZ_JXAK01000015.1"/>
</dbReference>
<dbReference type="Proteomes" id="UP000031967">
    <property type="component" value="Unassembled WGS sequence"/>
</dbReference>
<accession>A0ABR5AKK0</accession>
<dbReference type="CDD" id="cd06173">
    <property type="entry name" value="MFS_MefA_like"/>
    <property type="match status" value="1"/>
</dbReference>
<comment type="subcellular location">
    <subcellularLocation>
        <location evidence="1">Cell membrane</location>
        <topology evidence="1">Multi-pass membrane protein</topology>
    </subcellularLocation>
</comment>
<name>A0ABR5AKK0_9BACL</name>
<keyword evidence="3" id="KW-1003">Cell membrane</keyword>
<dbReference type="Gene3D" id="1.20.1250.20">
    <property type="entry name" value="MFS general substrate transporter like domains"/>
    <property type="match status" value="1"/>
</dbReference>
<protein>
    <recommendedName>
        <fullName evidence="10">MFS transporter</fullName>
    </recommendedName>
</protein>
<dbReference type="InterPro" id="IPR010290">
    <property type="entry name" value="TM_effector"/>
</dbReference>
<evidence type="ECO:0000256" key="5">
    <source>
        <dbReference type="ARBA" id="ARBA00022989"/>
    </source>
</evidence>
<dbReference type="EMBL" id="JXAK01000015">
    <property type="protein sequence ID" value="KIL40887.1"/>
    <property type="molecule type" value="Genomic_DNA"/>
</dbReference>
<dbReference type="PANTHER" id="PTHR23513">
    <property type="entry name" value="INTEGRAL MEMBRANE EFFLUX PROTEIN-RELATED"/>
    <property type="match status" value="1"/>
</dbReference>
<evidence type="ECO:0000256" key="3">
    <source>
        <dbReference type="ARBA" id="ARBA00022475"/>
    </source>
</evidence>
<keyword evidence="9" id="KW-1185">Reference proteome</keyword>
<keyword evidence="6 7" id="KW-0472">Membrane</keyword>
<evidence type="ECO:0000256" key="6">
    <source>
        <dbReference type="ARBA" id="ARBA00023136"/>
    </source>
</evidence>
<keyword evidence="4 7" id="KW-0812">Transmembrane</keyword>
<feature type="transmembrane region" description="Helical" evidence="7">
    <location>
        <begin position="173"/>
        <end position="194"/>
    </location>
</feature>
<feature type="transmembrane region" description="Helical" evidence="7">
    <location>
        <begin position="106"/>
        <end position="131"/>
    </location>
</feature>
<evidence type="ECO:0000313" key="8">
    <source>
        <dbReference type="EMBL" id="KIL40887.1"/>
    </source>
</evidence>
<feature type="transmembrane region" description="Helical" evidence="7">
    <location>
        <begin position="356"/>
        <end position="375"/>
    </location>
</feature>
<feature type="transmembrane region" description="Helical" evidence="7">
    <location>
        <begin position="47"/>
        <end position="68"/>
    </location>
</feature>
<reference evidence="8 9" key="1">
    <citation type="submission" date="2014-12" db="EMBL/GenBank/DDBJ databases">
        <title>Draft genome sequence of Paenibacillus kamchatkensis strain B-2647.</title>
        <authorList>
            <person name="Karlyshev A.V."/>
            <person name="Kudryashova E.B."/>
        </authorList>
    </citation>
    <scope>NUCLEOTIDE SEQUENCE [LARGE SCALE GENOMIC DNA]</scope>
    <source>
        <strain evidence="8 9">VKM B-2647</strain>
    </source>
</reference>
<sequence>MKLSSVWSSFGNHDFRLMWFSSALSNSANWSYMVGVGWLLYTLSHSSLWVGFGMFATMIPVILIGPYAGVLADKFNRRKIYTAAQALSACFVALQLAAHLSGNQSLWLVIACSLGLGITSSTQLVMSNAMIPVIVHKEKLHNAAALMGVVSHGAEFFGAGLATPLLAGYGVNAVIGLSVVLYAGAALCSARIAIRDDYMHASAARGSTVLRSLLDGFTYIRLQPIGLLILLVGLHCALTMSFNGLLPSFSSHRMEGMEGMDGMDGSLYGSIMTFVGLGAVLGNLSTAGVSEKRLLVRIYAVTAVGSGLSLSFLAFTYAPWMTILMAFFVGATQAVFMASSNALIMQRTDPSYQGRVSSVYIIIAAGLMALCNLGYGSLGTIVSPAAIMMSTGFVFVVLFVAIGLLSSLRSTLKAAETRPTGVPM</sequence>
<evidence type="ECO:0008006" key="10">
    <source>
        <dbReference type="Google" id="ProtNLM"/>
    </source>
</evidence>
<keyword evidence="2" id="KW-0813">Transport</keyword>
<evidence type="ECO:0000313" key="9">
    <source>
        <dbReference type="Proteomes" id="UP000031967"/>
    </source>
</evidence>
<feature type="transmembrane region" description="Helical" evidence="7">
    <location>
        <begin position="381"/>
        <end position="405"/>
    </location>
</feature>
<feature type="transmembrane region" description="Helical" evidence="7">
    <location>
        <begin position="296"/>
        <end position="317"/>
    </location>
</feature>
<keyword evidence="5 7" id="KW-1133">Transmembrane helix</keyword>
<evidence type="ECO:0000256" key="7">
    <source>
        <dbReference type="SAM" id="Phobius"/>
    </source>
</evidence>
<comment type="caution">
    <text evidence="8">The sequence shown here is derived from an EMBL/GenBank/DDBJ whole genome shotgun (WGS) entry which is preliminary data.</text>
</comment>
<dbReference type="Pfam" id="PF05977">
    <property type="entry name" value="MFS_3"/>
    <property type="match status" value="1"/>
</dbReference>
<feature type="transmembrane region" description="Helical" evidence="7">
    <location>
        <begin position="323"/>
        <end position="344"/>
    </location>
</feature>
<gene>
    <name evidence="8" type="ORF">SD70_10690</name>
</gene>
<feature type="transmembrane region" description="Helical" evidence="7">
    <location>
        <begin position="20"/>
        <end position="41"/>
    </location>
</feature>
<organism evidence="8 9">
    <name type="scientific">Gordoniibacillus kamchatkensis</name>
    <dbReference type="NCBI Taxonomy" id="1590651"/>
    <lineage>
        <taxon>Bacteria</taxon>
        <taxon>Bacillati</taxon>
        <taxon>Bacillota</taxon>
        <taxon>Bacilli</taxon>
        <taxon>Bacillales</taxon>
        <taxon>Paenibacillaceae</taxon>
        <taxon>Gordoniibacillus</taxon>
    </lineage>
</organism>
<feature type="transmembrane region" description="Helical" evidence="7">
    <location>
        <begin position="225"/>
        <end position="246"/>
    </location>
</feature>
<evidence type="ECO:0000256" key="2">
    <source>
        <dbReference type="ARBA" id="ARBA00022448"/>
    </source>
</evidence>
<proteinExistence type="predicted"/>